<sequence length="108" mass="12435">MTGVSITWWHSTLPHVSVYSVILWPHRWWMKTLRKHMDAVVFRVLCPSLFLVCVWRPQPAWFYEIGGVVGVVYVVGRASIRVRGRVLGVMSVLISEDWVTVAGAWQRA</sequence>
<keyword evidence="1" id="KW-0472">Membrane</keyword>
<evidence type="ECO:0000313" key="2">
    <source>
        <dbReference type="EMBL" id="KAK3313128.1"/>
    </source>
</evidence>
<accession>A0AAE0LZ89</accession>
<keyword evidence="1" id="KW-0812">Transmembrane</keyword>
<keyword evidence="3" id="KW-1185">Reference proteome</keyword>
<dbReference type="AlphaFoldDB" id="A0AAE0LZ89"/>
<comment type="caution">
    <text evidence="2">The sequence shown here is derived from an EMBL/GenBank/DDBJ whole genome shotgun (WGS) entry which is preliminary data.</text>
</comment>
<proteinExistence type="predicted"/>
<reference evidence="2" key="2">
    <citation type="submission" date="2023-06" db="EMBL/GenBank/DDBJ databases">
        <authorList>
            <consortium name="Lawrence Berkeley National Laboratory"/>
            <person name="Haridas S."/>
            <person name="Hensen N."/>
            <person name="Bonometti L."/>
            <person name="Westerberg I."/>
            <person name="Brannstrom I.O."/>
            <person name="Guillou S."/>
            <person name="Cros-Aarteil S."/>
            <person name="Calhoun S."/>
            <person name="Kuo A."/>
            <person name="Mondo S."/>
            <person name="Pangilinan J."/>
            <person name="Riley R."/>
            <person name="Labutti K."/>
            <person name="Andreopoulos B."/>
            <person name="Lipzen A."/>
            <person name="Chen C."/>
            <person name="Yanf M."/>
            <person name="Daum C."/>
            <person name="Ng V."/>
            <person name="Clum A."/>
            <person name="Steindorff A."/>
            <person name="Ohm R."/>
            <person name="Martin F."/>
            <person name="Silar P."/>
            <person name="Natvig D."/>
            <person name="Lalanne C."/>
            <person name="Gautier V."/>
            <person name="Ament-Velasquez S.L."/>
            <person name="Kruys A."/>
            <person name="Hutchinson M.I."/>
            <person name="Powell A.J."/>
            <person name="Barry K."/>
            <person name="Miller A.N."/>
            <person name="Grigoriev I.V."/>
            <person name="Debuchy R."/>
            <person name="Gladieux P."/>
            <person name="Thoren M.H."/>
            <person name="Johannesson H."/>
        </authorList>
    </citation>
    <scope>NUCLEOTIDE SEQUENCE</scope>
    <source>
        <strain evidence="2">CBS 118394</strain>
    </source>
</reference>
<feature type="transmembrane region" description="Helical" evidence="1">
    <location>
        <begin position="36"/>
        <end position="55"/>
    </location>
</feature>
<keyword evidence="1" id="KW-1133">Transmembrane helix</keyword>
<protein>
    <submittedName>
        <fullName evidence="2">Uncharacterized protein</fullName>
    </submittedName>
</protein>
<evidence type="ECO:0000313" key="3">
    <source>
        <dbReference type="Proteomes" id="UP001283341"/>
    </source>
</evidence>
<evidence type="ECO:0000256" key="1">
    <source>
        <dbReference type="SAM" id="Phobius"/>
    </source>
</evidence>
<dbReference type="EMBL" id="JAUEDM010000008">
    <property type="protein sequence ID" value="KAK3313128.1"/>
    <property type="molecule type" value="Genomic_DNA"/>
</dbReference>
<gene>
    <name evidence="2" type="ORF">B0H66DRAFT_386751</name>
</gene>
<reference evidence="2" key="1">
    <citation type="journal article" date="2023" name="Mol. Phylogenet. Evol.">
        <title>Genome-scale phylogeny and comparative genomics of the fungal order Sordariales.</title>
        <authorList>
            <person name="Hensen N."/>
            <person name="Bonometti L."/>
            <person name="Westerberg I."/>
            <person name="Brannstrom I.O."/>
            <person name="Guillou S."/>
            <person name="Cros-Aarteil S."/>
            <person name="Calhoun S."/>
            <person name="Haridas S."/>
            <person name="Kuo A."/>
            <person name="Mondo S."/>
            <person name="Pangilinan J."/>
            <person name="Riley R."/>
            <person name="LaButti K."/>
            <person name="Andreopoulos B."/>
            <person name="Lipzen A."/>
            <person name="Chen C."/>
            <person name="Yan M."/>
            <person name="Daum C."/>
            <person name="Ng V."/>
            <person name="Clum A."/>
            <person name="Steindorff A."/>
            <person name="Ohm R.A."/>
            <person name="Martin F."/>
            <person name="Silar P."/>
            <person name="Natvig D.O."/>
            <person name="Lalanne C."/>
            <person name="Gautier V."/>
            <person name="Ament-Velasquez S.L."/>
            <person name="Kruys A."/>
            <person name="Hutchinson M.I."/>
            <person name="Powell A.J."/>
            <person name="Barry K."/>
            <person name="Miller A.N."/>
            <person name="Grigoriev I.V."/>
            <person name="Debuchy R."/>
            <person name="Gladieux P."/>
            <person name="Hiltunen Thoren M."/>
            <person name="Johannesson H."/>
        </authorList>
    </citation>
    <scope>NUCLEOTIDE SEQUENCE</scope>
    <source>
        <strain evidence="2">CBS 118394</strain>
    </source>
</reference>
<dbReference type="Proteomes" id="UP001283341">
    <property type="component" value="Unassembled WGS sequence"/>
</dbReference>
<name>A0AAE0LZ89_9PEZI</name>
<feature type="transmembrane region" description="Helical" evidence="1">
    <location>
        <begin position="61"/>
        <end position="80"/>
    </location>
</feature>
<organism evidence="2 3">
    <name type="scientific">Apodospora peruviana</name>
    <dbReference type="NCBI Taxonomy" id="516989"/>
    <lineage>
        <taxon>Eukaryota</taxon>
        <taxon>Fungi</taxon>
        <taxon>Dikarya</taxon>
        <taxon>Ascomycota</taxon>
        <taxon>Pezizomycotina</taxon>
        <taxon>Sordariomycetes</taxon>
        <taxon>Sordariomycetidae</taxon>
        <taxon>Sordariales</taxon>
        <taxon>Lasiosphaeriaceae</taxon>
        <taxon>Apodospora</taxon>
    </lineage>
</organism>